<evidence type="ECO:0000313" key="1">
    <source>
        <dbReference type="EMBL" id="KAF6293109.1"/>
    </source>
</evidence>
<gene>
    <name evidence="1" type="ORF">mRhiFer1_009020</name>
</gene>
<evidence type="ECO:0000313" key="2">
    <source>
        <dbReference type="Proteomes" id="UP000585614"/>
    </source>
</evidence>
<comment type="caution">
    <text evidence="1">The sequence shown here is derived from an EMBL/GenBank/DDBJ whole genome shotgun (WGS) entry which is preliminary data.</text>
</comment>
<dbReference type="AlphaFoldDB" id="A0A7J7SXE4"/>
<organism evidence="1 2">
    <name type="scientific">Rhinolophus ferrumequinum</name>
    <name type="common">Greater horseshoe bat</name>
    <dbReference type="NCBI Taxonomy" id="59479"/>
    <lineage>
        <taxon>Eukaryota</taxon>
        <taxon>Metazoa</taxon>
        <taxon>Chordata</taxon>
        <taxon>Craniata</taxon>
        <taxon>Vertebrata</taxon>
        <taxon>Euteleostomi</taxon>
        <taxon>Mammalia</taxon>
        <taxon>Eutheria</taxon>
        <taxon>Laurasiatheria</taxon>
        <taxon>Chiroptera</taxon>
        <taxon>Yinpterochiroptera</taxon>
        <taxon>Rhinolophoidea</taxon>
        <taxon>Rhinolophidae</taxon>
        <taxon>Rhinolophinae</taxon>
        <taxon>Rhinolophus</taxon>
    </lineage>
</organism>
<accession>A0A7J7SXE4</accession>
<proteinExistence type="predicted"/>
<protein>
    <submittedName>
        <fullName evidence="1">Uncharacterized protein</fullName>
    </submittedName>
</protein>
<dbReference type="Proteomes" id="UP000585614">
    <property type="component" value="Unassembled WGS sequence"/>
</dbReference>
<sequence length="123" mass="13245">MECRLCAKCVGTIWYMSSSPYLKLEMGTELQSDWGGGKQIEEGAGRRKEMGWVLTGECNGQMLGILTLVTSAVAFLPTGKPQMLLLVFIPGCLLPSLDFSGACKVLSEYLESMVSSPDIQGGT</sequence>
<name>A0A7J7SXE4_RHIFE</name>
<dbReference type="EMBL" id="JACAGC010000021">
    <property type="protein sequence ID" value="KAF6293109.1"/>
    <property type="molecule type" value="Genomic_DNA"/>
</dbReference>
<reference evidence="1 2" key="1">
    <citation type="journal article" date="2020" name="Nature">
        <title>Six reference-quality genomes reveal evolution of bat adaptations.</title>
        <authorList>
            <person name="Jebb D."/>
            <person name="Huang Z."/>
            <person name="Pippel M."/>
            <person name="Hughes G.M."/>
            <person name="Lavrichenko K."/>
            <person name="Devanna P."/>
            <person name="Winkler S."/>
            <person name="Jermiin L.S."/>
            <person name="Skirmuntt E.C."/>
            <person name="Katzourakis A."/>
            <person name="Burkitt-Gray L."/>
            <person name="Ray D.A."/>
            <person name="Sullivan K.A.M."/>
            <person name="Roscito J.G."/>
            <person name="Kirilenko B.M."/>
            <person name="Davalos L.M."/>
            <person name="Corthals A.P."/>
            <person name="Power M.L."/>
            <person name="Jones G."/>
            <person name="Ransome R.D."/>
            <person name="Dechmann D.K.N."/>
            <person name="Locatelli A.G."/>
            <person name="Puechmaille S.J."/>
            <person name="Fedrigo O."/>
            <person name="Jarvis E.D."/>
            <person name="Hiller M."/>
            <person name="Vernes S.C."/>
            <person name="Myers E.W."/>
            <person name="Teeling E.C."/>
        </authorList>
    </citation>
    <scope>NUCLEOTIDE SEQUENCE [LARGE SCALE GENOMIC DNA]</scope>
    <source>
        <strain evidence="1">MRhiFer1</strain>
        <tissue evidence="1">Lung</tissue>
    </source>
</reference>